<evidence type="ECO:0000256" key="1">
    <source>
        <dbReference type="ARBA" id="ARBA00001933"/>
    </source>
</evidence>
<keyword evidence="5" id="KW-0663">Pyridoxal phosphate</keyword>
<name>A0ABY7LQM5_9BACT</name>
<proteinExistence type="inferred from homology"/>
<accession>A0ABY7LQM5</accession>
<keyword evidence="4" id="KW-0808">Transferase</keyword>
<dbReference type="NCBIfam" id="NF005744">
    <property type="entry name" value="PRK07568.1"/>
    <property type="match status" value="1"/>
</dbReference>
<keyword evidence="8" id="KW-1185">Reference proteome</keyword>
<dbReference type="PANTHER" id="PTHR46383">
    <property type="entry name" value="ASPARTATE AMINOTRANSFERASE"/>
    <property type="match status" value="1"/>
</dbReference>
<evidence type="ECO:0000256" key="3">
    <source>
        <dbReference type="ARBA" id="ARBA00022576"/>
    </source>
</evidence>
<dbReference type="InterPro" id="IPR004839">
    <property type="entry name" value="Aminotransferase_I/II_large"/>
</dbReference>
<feature type="domain" description="Aminotransferase class I/classII large" evidence="6">
    <location>
        <begin position="35"/>
        <end position="343"/>
    </location>
</feature>
<dbReference type="InterPro" id="IPR015424">
    <property type="entry name" value="PyrdxlP-dep_Trfase"/>
</dbReference>
<sequence length="399" mass="44076">MLQLSQRGVALPASPYRKLTPYADAARQRGLVVHPLNIGQPDIETPPAMLAAVQRAAIQVLEYSPTAGYLSYRYKLADYYQRLGLPVVADDVLVTTGGSEAISFALLGCLNPGDEFIVPEPFYGPYSAFAVATGTHVVAVTSRLEDNFALPPIAEFERKITPRTKAILICSPNNPTGYVYSRQEMEQLKDLCLRHHLYLLSDEAYREFCYDAEYTSALHLHGADDHIVLLDTISKRYSACGARIGAIVTKNRALRDVFFKLAQLRVSPPGLGQLLAEAAADLPDTYFDHTKAEYLARRDLMLRRLREMPGVQVPTPSGAFYVIAHLPVDDADRFAQWLLESFSHHGQTLMISPASGFYATPGLGRQQVRLAYVVNQEVIGQAMDCLAAALEQYPGRTLA</sequence>
<gene>
    <name evidence="7" type="ORF">O3303_18435</name>
</gene>
<evidence type="ECO:0000259" key="6">
    <source>
        <dbReference type="Pfam" id="PF00155"/>
    </source>
</evidence>
<dbReference type="CDD" id="cd00609">
    <property type="entry name" value="AAT_like"/>
    <property type="match status" value="1"/>
</dbReference>
<dbReference type="InterPro" id="IPR050596">
    <property type="entry name" value="AspAT/PAT-like"/>
</dbReference>
<evidence type="ECO:0000313" key="7">
    <source>
        <dbReference type="EMBL" id="WBA41776.1"/>
    </source>
</evidence>
<organism evidence="7 8">
    <name type="scientific">Hymenobacter canadensis</name>
    <dbReference type="NCBI Taxonomy" id="2999067"/>
    <lineage>
        <taxon>Bacteria</taxon>
        <taxon>Pseudomonadati</taxon>
        <taxon>Bacteroidota</taxon>
        <taxon>Cytophagia</taxon>
        <taxon>Cytophagales</taxon>
        <taxon>Hymenobacteraceae</taxon>
        <taxon>Hymenobacter</taxon>
    </lineage>
</organism>
<dbReference type="SUPFAM" id="SSF53383">
    <property type="entry name" value="PLP-dependent transferases"/>
    <property type="match status" value="1"/>
</dbReference>
<keyword evidence="3 7" id="KW-0032">Aminotransferase</keyword>
<evidence type="ECO:0000256" key="2">
    <source>
        <dbReference type="ARBA" id="ARBA00007441"/>
    </source>
</evidence>
<evidence type="ECO:0000256" key="4">
    <source>
        <dbReference type="ARBA" id="ARBA00022679"/>
    </source>
</evidence>
<comment type="cofactor">
    <cofactor evidence="1">
        <name>pyridoxal 5'-phosphate</name>
        <dbReference type="ChEBI" id="CHEBI:597326"/>
    </cofactor>
</comment>
<evidence type="ECO:0000313" key="8">
    <source>
        <dbReference type="Proteomes" id="UP001211005"/>
    </source>
</evidence>
<dbReference type="Proteomes" id="UP001211005">
    <property type="component" value="Chromosome"/>
</dbReference>
<dbReference type="InterPro" id="IPR015422">
    <property type="entry name" value="PyrdxlP-dep_Trfase_small"/>
</dbReference>
<dbReference type="Gene3D" id="3.90.1150.10">
    <property type="entry name" value="Aspartate Aminotransferase, domain 1"/>
    <property type="match status" value="1"/>
</dbReference>
<dbReference type="EMBL" id="CP114767">
    <property type="protein sequence ID" value="WBA41776.1"/>
    <property type="molecule type" value="Genomic_DNA"/>
</dbReference>
<dbReference type="Pfam" id="PF00155">
    <property type="entry name" value="Aminotran_1_2"/>
    <property type="match status" value="1"/>
</dbReference>
<dbReference type="RefSeq" id="WP_269559838.1">
    <property type="nucleotide sequence ID" value="NZ_CP114767.1"/>
</dbReference>
<dbReference type="GO" id="GO:0008483">
    <property type="term" value="F:transaminase activity"/>
    <property type="evidence" value="ECO:0007669"/>
    <property type="project" value="UniProtKB-KW"/>
</dbReference>
<comment type="similarity">
    <text evidence="2">Belongs to the class-I pyridoxal-phosphate-dependent aminotransferase family.</text>
</comment>
<dbReference type="InterPro" id="IPR015421">
    <property type="entry name" value="PyrdxlP-dep_Trfase_major"/>
</dbReference>
<dbReference type="Gene3D" id="3.40.640.10">
    <property type="entry name" value="Type I PLP-dependent aspartate aminotransferase-like (Major domain)"/>
    <property type="match status" value="1"/>
</dbReference>
<protein>
    <submittedName>
        <fullName evidence="7">Pyridoxal phosphate-dependent aminotransferase</fullName>
    </submittedName>
</protein>
<reference evidence="7 8" key="1">
    <citation type="submission" date="2022-12" db="EMBL/GenBank/DDBJ databases">
        <title>Hymenobacter canadensis sp. nov. isolated from lake water of the Cambridge Bay, Canada.</title>
        <authorList>
            <person name="Kim W.H."/>
            <person name="Lee Y.M."/>
        </authorList>
    </citation>
    <scope>NUCLEOTIDE SEQUENCE [LARGE SCALE GENOMIC DNA]</scope>
    <source>
        <strain evidence="7 8">PAMC 29467</strain>
    </source>
</reference>
<evidence type="ECO:0000256" key="5">
    <source>
        <dbReference type="ARBA" id="ARBA00022898"/>
    </source>
</evidence>